<dbReference type="Pfam" id="PF08145">
    <property type="entry name" value="BOP1NT"/>
    <property type="match status" value="1"/>
</dbReference>
<evidence type="ECO:0000256" key="6">
    <source>
        <dbReference type="ARBA" id="ARBA00023242"/>
    </source>
</evidence>
<keyword evidence="3" id="KW-0698">rRNA processing</keyword>
<accession>A0A3R6ZAL4</accession>
<dbReference type="PANTHER" id="PTHR17605">
    <property type="entry name" value="RIBOSOME BIOGENESIS PROTEIN BOP1 BLOCK OF PROLIFERATION 1 PROTEIN"/>
    <property type="match status" value="1"/>
</dbReference>
<dbReference type="GO" id="GO:0070545">
    <property type="term" value="C:PeBoW complex"/>
    <property type="evidence" value="ECO:0007669"/>
    <property type="project" value="TreeGrafter"/>
</dbReference>
<evidence type="ECO:0000256" key="2">
    <source>
        <dbReference type="ARBA" id="ARBA00022517"/>
    </source>
</evidence>
<dbReference type="GO" id="GO:0030687">
    <property type="term" value="C:preribosome, large subunit precursor"/>
    <property type="evidence" value="ECO:0007669"/>
    <property type="project" value="TreeGrafter"/>
</dbReference>
<evidence type="ECO:0000256" key="5">
    <source>
        <dbReference type="ARBA" id="ARBA00022737"/>
    </source>
</evidence>
<reference evidence="8 9" key="1">
    <citation type="submission" date="2018-08" db="EMBL/GenBank/DDBJ databases">
        <title>Aphanomyces genome sequencing and annotation.</title>
        <authorList>
            <person name="Minardi D."/>
            <person name="Oidtmann B."/>
            <person name="Van Der Giezen M."/>
            <person name="Studholme D.J."/>
        </authorList>
    </citation>
    <scope>NUCLEOTIDE SEQUENCE [LARGE SCALE GENOMIC DNA]</scope>
    <source>
        <strain evidence="8 9">NJM0002</strain>
    </source>
</reference>
<gene>
    <name evidence="8" type="ORF">DYB32_000696</name>
</gene>
<dbReference type="EMBL" id="QUSY01000019">
    <property type="protein sequence ID" value="RHY34753.1"/>
    <property type="molecule type" value="Genomic_DNA"/>
</dbReference>
<keyword evidence="2" id="KW-0690">Ribosome biogenesis</keyword>
<dbReference type="InterPro" id="IPR012953">
    <property type="entry name" value="BOP1_N_dom"/>
</dbReference>
<feature type="domain" description="BOP1 N-terminal" evidence="7">
    <location>
        <begin position="37"/>
        <end position="73"/>
    </location>
</feature>
<keyword evidence="9" id="KW-1185">Reference proteome</keyword>
<evidence type="ECO:0000256" key="4">
    <source>
        <dbReference type="ARBA" id="ARBA00022574"/>
    </source>
</evidence>
<dbReference type="GO" id="GO:0043021">
    <property type="term" value="F:ribonucleoprotein complex binding"/>
    <property type="evidence" value="ECO:0007669"/>
    <property type="project" value="TreeGrafter"/>
</dbReference>
<dbReference type="VEuPathDB" id="FungiDB:H310_02866"/>
<organism evidence="8 9">
    <name type="scientific">Aphanomyces invadans</name>
    <dbReference type="NCBI Taxonomy" id="157072"/>
    <lineage>
        <taxon>Eukaryota</taxon>
        <taxon>Sar</taxon>
        <taxon>Stramenopiles</taxon>
        <taxon>Oomycota</taxon>
        <taxon>Saprolegniomycetes</taxon>
        <taxon>Saprolegniales</taxon>
        <taxon>Verrucalvaceae</taxon>
        <taxon>Aphanomyces</taxon>
    </lineage>
</organism>
<comment type="caution">
    <text evidence="8">The sequence shown here is derived from an EMBL/GenBank/DDBJ whole genome shotgun (WGS) entry which is preliminary data.</text>
</comment>
<evidence type="ECO:0000256" key="3">
    <source>
        <dbReference type="ARBA" id="ARBA00022552"/>
    </source>
</evidence>
<keyword evidence="4" id="KW-0853">WD repeat</keyword>
<dbReference type="Proteomes" id="UP000285060">
    <property type="component" value="Unassembled WGS sequence"/>
</dbReference>
<name>A0A3R6ZAL4_9STRA</name>
<dbReference type="InterPro" id="IPR028598">
    <property type="entry name" value="BOP1/Erb1"/>
</dbReference>
<dbReference type="AlphaFoldDB" id="A0A3R6ZAL4"/>
<evidence type="ECO:0000259" key="7">
    <source>
        <dbReference type="Pfam" id="PF08145"/>
    </source>
</evidence>
<evidence type="ECO:0000313" key="8">
    <source>
        <dbReference type="EMBL" id="RHY34753.1"/>
    </source>
</evidence>
<keyword evidence="5" id="KW-0677">Repeat</keyword>
<sequence>MREDGSLKVASHLHIDDLSSDDEEAHNTIGNVPLRWYEEYDHIGYTVDGQKIIKQNKSDGIDDAIAAKDDPNYRFMHL</sequence>
<dbReference type="GO" id="GO:0000463">
    <property type="term" value="P:maturation of LSU-rRNA from tricistronic rRNA transcript (SSU-rRNA, 5.8S rRNA, LSU-rRNA)"/>
    <property type="evidence" value="ECO:0007669"/>
    <property type="project" value="TreeGrafter"/>
</dbReference>
<evidence type="ECO:0000256" key="1">
    <source>
        <dbReference type="ARBA" id="ARBA00004604"/>
    </source>
</evidence>
<comment type="subcellular location">
    <subcellularLocation>
        <location evidence="1">Nucleus</location>
        <location evidence="1">Nucleolus</location>
    </subcellularLocation>
</comment>
<dbReference type="PANTHER" id="PTHR17605:SF0">
    <property type="entry name" value="RIBOSOME BIOGENESIS PROTEIN BOP1"/>
    <property type="match status" value="1"/>
</dbReference>
<protein>
    <recommendedName>
        <fullName evidence="7">BOP1 N-terminal domain-containing protein</fullName>
    </recommendedName>
</protein>
<keyword evidence="6" id="KW-0539">Nucleus</keyword>
<evidence type="ECO:0000313" key="9">
    <source>
        <dbReference type="Proteomes" id="UP000285060"/>
    </source>
</evidence>
<proteinExistence type="predicted"/>